<comment type="caution">
    <text evidence="2">The sequence shown here is derived from an EMBL/GenBank/DDBJ whole genome shotgun (WGS) entry which is preliminary data.</text>
</comment>
<protein>
    <recommendedName>
        <fullName evidence="4">DUF790 family protein</fullName>
    </recommendedName>
</protein>
<organism evidence="2 3">
    <name type="scientific">Dictyobacter arantiisoli</name>
    <dbReference type="NCBI Taxonomy" id="2014874"/>
    <lineage>
        <taxon>Bacteria</taxon>
        <taxon>Bacillati</taxon>
        <taxon>Chloroflexota</taxon>
        <taxon>Ktedonobacteria</taxon>
        <taxon>Ktedonobacterales</taxon>
        <taxon>Dictyobacteraceae</taxon>
        <taxon>Dictyobacter</taxon>
    </lineage>
</organism>
<dbReference type="InterPro" id="IPR008508">
    <property type="entry name" value="Bax1"/>
</dbReference>
<accession>A0A5A5T6E9</accession>
<name>A0A5A5T6E9_9CHLR</name>
<dbReference type="RefSeq" id="WP_149399340.1">
    <property type="nucleotide sequence ID" value="NZ_BIXY01000001.1"/>
</dbReference>
<proteinExistence type="predicted"/>
<feature type="region of interest" description="Disordered" evidence="1">
    <location>
        <begin position="653"/>
        <end position="693"/>
    </location>
</feature>
<gene>
    <name evidence="2" type="ORF">KDI_01730</name>
</gene>
<dbReference type="Proteomes" id="UP000322530">
    <property type="component" value="Unassembled WGS sequence"/>
</dbReference>
<sequence length="693" mass="78140">MATDFSCSEVYNEVLVGVVFSEELRVRFSLQDIRKSVQRRGGRLTVSLHFLSSGELDEEINLLIGYYESLLDQPQRNFSMDAARALVGEYRMTHCLVATLSHWYSWRQRSWADVVMKLGGNEELLALAAAPQLRLLLYSYVNEHYQGFLTQSQRAEALALFARHYAITAADLDYLLALDSEEEAYLFREAGEPPAAQEVASLYNQWTFEAALFNASSVRFVIDCLAFQRLERPSEPSQVPAAGVGAVIKRLCYLARRLGVYYDLEYETAASPPVSQQERTPHAPVLLNLTLYGPQEVTGAPQQYGLRLARLCRYLLGYGLKTSMKKPQLSAAIVEAEARVHFLQRAYSFMMDAKLLQLLPAPIASVSAGEESPVDSSQLFDSSIEQSFSEAFVSLAKDRGVDGWQLEREPEPLLLDKGIFIPDFALSRGTRRIYAEILGFWTPAYRERKIQKLNYLRGREDLILAIPDDAREAFASIANDFPIVYYHQQLSIVDILHILHQQYDDFQERLSLIDGDQVRQLVLQQGFLAERDCYVLLHCYRRSELQQAAAQLCAEAQGQITFVAGLGLLHYSWLTALEEKFVNWLQQASATAAVSWPQALQQLRGSVPVLQDCEDAVLETLISLWPAIRLQRASIFEITVELADAALVTPSQMQNIPPQEPALPIKKPARERRAPLKKRVAPPPEATQGDLWG</sequence>
<feature type="compositionally biased region" description="Basic residues" evidence="1">
    <location>
        <begin position="667"/>
        <end position="680"/>
    </location>
</feature>
<dbReference type="PANTHER" id="PTHR39640">
    <property type="entry name" value="VNG6129C"/>
    <property type="match status" value="1"/>
</dbReference>
<dbReference type="AlphaFoldDB" id="A0A5A5T6E9"/>
<reference evidence="2 3" key="1">
    <citation type="submission" date="2019-01" db="EMBL/GenBank/DDBJ databases">
        <title>Draft genome sequence of Dictyobacter sp. Uno17.</title>
        <authorList>
            <person name="Wang C.M."/>
            <person name="Zheng Y."/>
            <person name="Sakai Y."/>
            <person name="Abe K."/>
            <person name="Yokota A."/>
            <person name="Yabe S."/>
        </authorList>
    </citation>
    <scope>NUCLEOTIDE SEQUENCE [LARGE SCALE GENOMIC DNA]</scope>
    <source>
        <strain evidence="2 3">Uno17</strain>
    </source>
</reference>
<keyword evidence="3" id="KW-1185">Reference proteome</keyword>
<evidence type="ECO:0000313" key="2">
    <source>
        <dbReference type="EMBL" id="GCF06609.1"/>
    </source>
</evidence>
<evidence type="ECO:0000313" key="3">
    <source>
        <dbReference type="Proteomes" id="UP000322530"/>
    </source>
</evidence>
<dbReference type="OrthoDB" id="138323at2"/>
<evidence type="ECO:0000256" key="1">
    <source>
        <dbReference type="SAM" id="MobiDB-lite"/>
    </source>
</evidence>
<evidence type="ECO:0008006" key="4">
    <source>
        <dbReference type="Google" id="ProtNLM"/>
    </source>
</evidence>
<dbReference type="EMBL" id="BIXY01000001">
    <property type="protein sequence ID" value="GCF06609.1"/>
    <property type="molecule type" value="Genomic_DNA"/>
</dbReference>
<dbReference type="Pfam" id="PF05626">
    <property type="entry name" value="DUF790"/>
    <property type="match status" value="1"/>
</dbReference>
<dbReference type="PANTHER" id="PTHR39640:SF1">
    <property type="entry name" value="DUF790 FAMILY PROTEIN"/>
    <property type="match status" value="1"/>
</dbReference>